<dbReference type="SUPFAM" id="SSF49344">
    <property type="entry name" value="CBD9-like"/>
    <property type="match status" value="1"/>
</dbReference>
<dbReference type="Gene3D" id="2.60.40.1190">
    <property type="match status" value="1"/>
</dbReference>
<dbReference type="Pfam" id="PF06452">
    <property type="entry name" value="CBM9_1"/>
    <property type="match status" value="1"/>
</dbReference>
<accession>A0A1V9FZ52</accession>
<dbReference type="SUPFAM" id="SSF56601">
    <property type="entry name" value="beta-lactamase/transpeptidase-like"/>
    <property type="match status" value="1"/>
</dbReference>
<dbReference type="RefSeq" id="WP_081163726.1">
    <property type="nucleotide sequence ID" value="NZ_LWBP01000100.1"/>
</dbReference>
<dbReference type="PANTHER" id="PTHR43283">
    <property type="entry name" value="BETA-LACTAMASE-RELATED"/>
    <property type="match status" value="1"/>
</dbReference>
<dbReference type="STRING" id="550983.A4R26_16900"/>
<sequence length="664" mass="74889">MKLQPLIKTIPILGICCTLCIHIFAHNGSVAFAYPLAGKITVDGNFSDWPANVTKYMIAMHISDTKPKDQADFSGFFQIGYRLDNHSLYIAFTVTDDDFLQDTTESVRWNTQDGLELSIDARHLLSGSGVASFMYSKKLRNINKAFYDPFASTASWDIMEVVMVQEGTTRFYEWRIQLGNELAAGKSVGFDFHVFDKDNDGSFSWSAWGKGYQKYMNPNSLGDVIIMPSGAKLATLSGKLHWDKPSVVKLPGQVRLNGVSNPKLWFDAALDSLGNYSTAIPAGKYAIALPDNYIRNEEDKLFITLKKPVTVITKPGGKTVAPEIIIPIAAAPDLVPEKGVLFDFTPSNTTQIDRFIETYQNYYRIPGVSMALIKDGKLVYYKTYGVRNTITGDKVEEQTLFEAASITKPVFAFAVERLADRGIIDLDKPLYEYLPYKDIEYDERYKLITARHVLTHRTGFPNWRSMNPDNKLDLKFTPGTGYGYSGEGFEYLKLVVEKITGKKVEQVLQEEVIEPIGLYHTWFSKNDSLAGVKSNGHYDNLPTEADMPDAPGMAWSMHTEAKIFTRFMLYLLEQKGLKPETYETVLSKHSEYPRDEHSPKPKNPTYMGMSLEIRETPFGKSFGHGGNNGDFKCKFEVYKDLKMGYAIFTNSNSSDPLLQNLRKF</sequence>
<evidence type="ECO:0000313" key="3">
    <source>
        <dbReference type="EMBL" id="OQP63649.1"/>
    </source>
</evidence>
<dbReference type="OrthoDB" id="1357763at2"/>
<dbReference type="InterPro" id="IPR050789">
    <property type="entry name" value="Diverse_Enzym_Activities"/>
</dbReference>
<dbReference type="EMBL" id="LWBP01000100">
    <property type="protein sequence ID" value="OQP63649.1"/>
    <property type="molecule type" value="Genomic_DNA"/>
</dbReference>
<reference evidence="4" key="1">
    <citation type="submission" date="2016-04" db="EMBL/GenBank/DDBJ databases">
        <authorList>
            <person name="Chen L."/>
            <person name="Zhuang W."/>
            <person name="Wang G."/>
        </authorList>
    </citation>
    <scope>NUCLEOTIDE SEQUENCE [LARGE SCALE GENOMIC DNA]</scope>
    <source>
        <strain evidence="4">208</strain>
    </source>
</reference>
<dbReference type="PANTHER" id="PTHR43283:SF18">
    <property type="match status" value="1"/>
</dbReference>
<dbReference type="InterPro" id="IPR010502">
    <property type="entry name" value="Carb-bd_dom_fam9"/>
</dbReference>
<organism evidence="3 4">
    <name type="scientific">Niastella populi</name>
    <dbReference type="NCBI Taxonomy" id="550983"/>
    <lineage>
        <taxon>Bacteria</taxon>
        <taxon>Pseudomonadati</taxon>
        <taxon>Bacteroidota</taxon>
        <taxon>Chitinophagia</taxon>
        <taxon>Chitinophagales</taxon>
        <taxon>Chitinophagaceae</taxon>
        <taxon>Niastella</taxon>
    </lineage>
</organism>
<dbReference type="Pfam" id="PF00144">
    <property type="entry name" value="Beta-lactamase"/>
    <property type="match status" value="1"/>
</dbReference>
<dbReference type="Proteomes" id="UP000192276">
    <property type="component" value="Unassembled WGS sequence"/>
</dbReference>
<dbReference type="GO" id="GO:0030246">
    <property type="term" value="F:carbohydrate binding"/>
    <property type="evidence" value="ECO:0007669"/>
    <property type="project" value="InterPro"/>
</dbReference>
<gene>
    <name evidence="3" type="ORF">A4R26_16900</name>
</gene>
<name>A0A1V9FZ52_9BACT</name>
<evidence type="ECO:0000259" key="1">
    <source>
        <dbReference type="Pfam" id="PF00144"/>
    </source>
</evidence>
<feature type="domain" description="Carbohydrate-binding" evidence="2">
    <location>
        <begin position="42"/>
        <end position="225"/>
    </location>
</feature>
<dbReference type="InterPro" id="IPR012338">
    <property type="entry name" value="Beta-lactam/transpept-like"/>
</dbReference>
<keyword evidence="4" id="KW-1185">Reference proteome</keyword>
<comment type="caution">
    <text evidence="3">The sequence shown here is derived from an EMBL/GenBank/DDBJ whole genome shotgun (WGS) entry which is preliminary data.</text>
</comment>
<dbReference type="InterPro" id="IPR001466">
    <property type="entry name" value="Beta-lactam-related"/>
</dbReference>
<protein>
    <recommendedName>
        <fullName evidence="5">Beta-lactamase-related domain-containing protein</fullName>
    </recommendedName>
</protein>
<dbReference type="GO" id="GO:0016052">
    <property type="term" value="P:carbohydrate catabolic process"/>
    <property type="evidence" value="ECO:0007669"/>
    <property type="project" value="InterPro"/>
</dbReference>
<dbReference type="GO" id="GO:0004553">
    <property type="term" value="F:hydrolase activity, hydrolyzing O-glycosyl compounds"/>
    <property type="evidence" value="ECO:0007669"/>
    <property type="project" value="InterPro"/>
</dbReference>
<evidence type="ECO:0000259" key="2">
    <source>
        <dbReference type="Pfam" id="PF06452"/>
    </source>
</evidence>
<evidence type="ECO:0008006" key="5">
    <source>
        <dbReference type="Google" id="ProtNLM"/>
    </source>
</evidence>
<evidence type="ECO:0000313" key="4">
    <source>
        <dbReference type="Proteomes" id="UP000192276"/>
    </source>
</evidence>
<proteinExistence type="predicted"/>
<dbReference type="Gene3D" id="3.40.710.10">
    <property type="entry name" value="DD-peptidase/beta-lactamase superfamily"/>
    <property type="match status" value="1"/>
</dbReference>
<dbReference type="AlphaFoldDB" id="A0A1V9FZ52"/>
<feature type="domain" description="Beta-lactamase-related" evidence="1">
    <location>
        <begin position="352"/>
        <end position="656"/>
    </location>
</feature>